<feature type="region of interest" description="Disordered" evidence="1">
    <location>
        <begin position="231"/>
        <end position="251"/>
    </location>
</feature>
<dbReference type="STRING" id="114155.A0A4Q9Q1G7"/>
<evidence type="ECO:0000313" key="3">
    <source>
        <dbReference type="Proteomes" id="UP000292082"/>
    </source>
</evidence>
<name>A0A4Q9Q1G7_9APHY</name>
<feature type="region of interest" description="Disordered" evidence="1">
    <location>
        <begin position="372"/>
        <end position="413"/>
    </location>
</feature>
<keyword evidence="3" id="KW-1185">Reference proteome</keyword>
<dbReference type="AlphaFoldDB" id="A0A4Q9Q1G7"/>
<organism evidence="2 3">
    <name type="scientific">Dichomitus squalens</name>
    <dbReference type="NCBI Taxonomy" id="114155"/>
    <lineage>
        <taxon>Eukaryota</taxon>
        <taxon>Fungi</taxon>
        <taxon>Dikarya</taxon>
        <taxon>Basidiomycota</taxon>
        <taxon>Agaricomycotina</taxon>
        <taxon>Agaricomycetes</taxon>
        <taxon>Polyporales</taxon>
        <taxon>Polyporaceae</taxon>
        <taxon>Dichomitus</taxon>
    </lineage>
</organism>
<sequence>MNPTFNGQAQWLLNALLTHLHLQRRQPQGPPAHMAMNFPQMVPLQPVGLPNALPPWIQQAALQQWFQQQLQAMGLIPQQYPPPIAGSVQGQLLQDILDAIQMQLGDLKNVKKEDMGDLDPADLQAIVHAIKKRWQDGSVARLQIFDELSIGSDRTAIDWMRMFIANMDKVFAQVDADTSSGPTNDAAPATSAGGSLVSDVRESQGDIARHNIVTRSKTGFSTPKRAAHESLRYELLPVRSPPSAETSKKEGQEPIFHDVTFIPPSDGPEKPRLPRFCSSAADPSDKFTDDEKVFFVHWLRWRLRQEPLPDKDELCEELQTELPHRTASMWKSHWEDHPELPNQIYLAAKERAEKEANWRIFPTKVAALNEPLFLESESEDDGDDGRSDPSYSDRNGPTPTLSPLPRARKSKHNVSEAELRAMALYKFEHATKWENNTRKYPLWRDFANRPENIHKRTSEEWRGIAMNRKYANIIRRYVEEHRAHANVAKDVKTMSANKDAVTHSALPASSNSAASPVGPATQLEGGKRTKRPADLGGTSKDWTEEDQLSPKRTKMSLAPKKIPVVWIDLTDDAD</sequence>
<reference evidence="2 3" key="1">
    <citation type="submission" date="2019-01" db="EMBL/GenBank/DDBJ databases">
        <title>Draft genome sequences of three monokaryotic isolates of the white-rot basidiomycete fungus Dichomitus squalens.</title>
        <authorList>
            <consortium name="DOE Joint Genome Institute"/>
            <person name="Lopez S.C."/>
            <person name="Andreopoulos B."/>
            <person name="Pangilinan J."/>
            <person name="Lipzen A."/>
            <person name="Riley R."/>
            <person name="Ahrendt S."/>
            <person name="Ng V."/>
            <person name="Barry K."/>
            <person name="Daum C."/>
            <person name="Grigoriev I.V."/>
            <person name="Hilden K.S."/>
            <person name="Makela M.R."/>
            <person name="de Vries R.P."/>
        </authorList>
    </citation>
    <scope>NUCLEOTIDE SEQUENCE [LARGE SCALE GENOMIC DNA]</scope>
    <source>
        <strain evidence="2 3">CBS 464.89</strain>
    </source>
</reference>
<evidence type="ECO:0000256" key="1">
    <source>
        <dbReference type="SAM" id="MobiDB-lite"/>
    </source>
</evidence>
<dbReference type="EMBL" id="ML145105">
    <property type="protein sequence ID" value="TBU60414.1"/>
    <property type="molecule type" value="Genomic_DNA"/>
</dbReference>
<evidence type="ECO:0000313" key="2">
    <source>
        <dbReference type="EMBL" id="TBU60414.1"/>
    </source>
</evidence>
<dbReference type="Proteomes" id="UP000292082">
    <property type="component" value="Unassembled WGS sequence"/>
</dbReference>
<feature type="region of interest" description="Disordered" evidence="1">
    <location>
        <begin position="504"/>
        <end position="555"/>
    </location>
</feature>
<proteinExistence type="predicted"/>
<gene>
    <name evidence="2" type="ORF">BD310DRAFT_847719</name>
</gene>
<feature type="compositionally biased region" description="Low complexity" evidence="1">
    <location>
        <begin position="504"/>
        <end position="520"/>
    </location>
</feature>
<accession>A0A4Q9Q1G7</accession>
<feature type="region of interest" description="Disordered" evidence="1">
    <location>
        <begin position="176"/>
        <end position="201"/>
    </location>
</feature>
<protein>
    <submittedName>
        <fullName evidence="2">Uncharacterized protein</fullName>
    </submittedName>
</protein>